<dbReference type="EMBL" id="JAKCXM010000529">
    <property type="protein sequence ID" value="KAJ0393107.1"/>
    <property type="molecule type" value="Genomic_DNA"/>
</dbReference>
<dbReference type="Gene3D" id="2.30.29.30">
    <property type="entry name" value="Pleckstrin-homology domain (PH domain)/Phosphotyrosine-binding domain (PTB)"/>
    <property type="match status" value="1"/>
</dbReference>
<dbReference type="Proteomes" id="UP001209570">
    <property type="component" value="Unassembled WGS sequence"/>
</dbReference>
<dbReference type="SMART" id="SM00233">
    <property type="entry name" value="PH"/>
    <property type="match status" value="1"/>
</dbReference>
<gene>
    <name evidence="3" type="ORF">P43SY_007951</name>
</gene>
<evidence type="ECO:0000259" key="2">
    <source>
        <dbReference type="PROSITE" id="PS50003"/>
    </source>
</evidence>
<proteinExistence type="predicted"/>
<feature type="region of interest" description="Disordered" evidence="1">
    <location>
        <begin position="121"/>
        <end position="146"/>
    </location>
</feature>
<dbReference type="PROSITE" id="PS50003">
    <property type="entry name" value="PH_DOMAIN"/>
    <property type="match status" value="1"/>
</dbReference>
<dbReference type="AlphaFoldDB" id="A0AAD5LA46"/>
<comment type="caution">
    <text evidence="3">The sequence shown here is derived from an EMBL/GenBank/DDBJ whole genome shotgun (WGS) entry which is preliminary data.</text>
</comment>
<accession>A0AAD5LA46</accession>
<reference evidence="3" key="1">
    <citation type="submission" date="2021-12" db="EMBL/GenBank/DDBJ databases">
        <title>Prjna785345.</title>
        <authorList>
            <person name="Rujirawat T."/>
            <person name="Krajaejun T."/>
        </authorList>
    </citation>
    <scope>NUCLEOTIDE SEQUENCE</scope>
    <source>
        <strain evidence="3">Pi057C3</strain>
    </source>
</reference>
<keyword evidence="4" id="KW-1185">Reference proteome</keyword>
<sequence length="213" mass="23724">MTTTSSLSPSTSLGIACESYLRIKKRGALTWSTKFLVLRGSQLVWFNSKLDAEWRRGALDIDCLQHGQLTTVRNELSLAMVTEDGKQYIARAFSRGDLARWITALQRLALKREGKLSAIRASEVPASSPDGQQPLEKNSTKPGRRQVSFHGSVMVRMIPTVDDDQISELFYTRKDMEKFSAQASSIFCRTEDAVSCAFLSLRGPATICRKEVA</sequence>
<feature type="domain" description="PH" evidence="2">
    <location>
        <begin position="14"/>
        <end position="110"/>
    </location>
</feature>
<dbReference type="InterPro" id="IPR001849">
    <property type="entry name" value="PH_domain"/>
</dbReference>
<name>A0AAD5LA46_PYTIN</name>
<evidence type="ECO:0000256" key="1">
    <source>
        <dbReference type="SAM" id="MobiDB-lite"/>
    </source>
</evidence>
<organism evidence="3 4">
    <name type="scientific">Pythium insidiosum</name>
    <name type="common">Pythiosis disease agent</name>
    <dbReference type="NCBI Taxonomy" id="114742"/>
    <lineage>
        <taxon>Eukaryota</taxon>
        <taxon>Sar</taxon>
        <taxon>Stramenopiles</taxon>
        <taxon>Oomycota</taxon>
        <taxon>Peronosporomycetes</taxon>
        <taxon>Pythiales</taxon>
        <taxon>Pythiaceae</taxon>
        <taxon>Pythium</taxon>
    </lineage>
</organism>
<dbReference type="SUPFAM" id="SSF50729">
    <property type="entry name" value="PH domain-like"/>
    <property type="match status" value="1"/>
</dbReference>
<feature type="compositionally biased region" description="Polar residues" evidence="1">
    <location>
        <begin position="129"/>
        <end position="141"/>
    </location>
</feature>
<evidence type="ECO:0000313" key="3">
    <source>
        <dbReference type="EMBL" id="KAJ0393107.1"/>
    </source>
</evidence>
<dbReference type="InterPro" id="IPR011993">
    <property type="entry name" value="PH-like_dom_sf"/>
</dbReference>
<protein>
    <recommendedName>
        <fullName evidence="2">PH domain-containing protein</fullName>
    </recommendedName>
</protein>
<evidence type="ECO:0000313" key="4">
    <source>
        <dbReference type="Proteomes" id="UP001209570"/>
    </source>
</evidence>